<evidence type="ECO:0000256" key="1">
    <source>
        <dbReference type="ARBA" id="ARBA00022737"/>
    </source>
</evidence>
<dbReference type="InterPro" id="IPR018247">
    <property type="entry name" value="EF_Hand_1_Ca_BS"/>
</dbReference>
<dbReference type="SMART" id="SM00054">
    <property type="entry name" value="EFh"/>
    <property type="match status" value="2"/>
</dbReference>
<dbReference type="FunFam" id="1.10.238.10:FF:000003">
    <property type="entry name" value="Calmodulin A"/>
    <property type="match status" value="1"/>
</dbReference>
<dbReference type="SUPFAM" id="SSF47473">
    <property type="entry name" value="EF-hand"/>
    <property type="match status" value="1"/>
</dbReference>
<dbReference type="PROSITE" id="PS50222">
    <property type="entry name" value="EF_HAND_2"/>
    <property type="match status" value="2"/>
</dbReference>
<proteinExistence type="predicted"/>
<gene>
    <name evidence="5" type="primary">Calm-L1</name>
    <name evidence="5" type="ORF">Hamer_G016051</name>
</gene>
<reference evidence="5" key="1">
    <citation type="journal article" date="2021" name="Sci. Adv.">
        <title>The American lobster genome reveals insights on longevity, neural, and immune adaptations.</title>
        <authorList>
            <person name="Polinski J.M."/>
            <person name="Zimin A.V."/>
            <person name="Clark K.F."/>
            <person name="Kohn A.B."/>
            <person name="Sadowski N."/>
            <person name="Timp W."/>
            <person name="Ptitsyn A."/>
            <person name="Khanna P."/>
            <person name="Romanova D.Y."/>
            <person name="Williams P."/>
            <person name="Greenwood S.J."/>
            <person name="Moroz L.L."/>
            <person name="Walt D.R."/>
            <person name="Bodnar A.G."/>
        </authorList>
    </citation>
    <scope>NUCLEOTIDE SEQUENCE</scope>
    <source>
        <strain evidence="5">GMGI-L3</strain>
    </source>
</reference>
<accession>A0A8J5MLC9</accession>
<sequence>DKALGLSRYHQHSVSHRVHPATLHYRYHPHALPQPPHQEKDSSFTAMPRRLTQEQIKEAKECFSVYGRQEKIPIDQLGNALRSLGINPSNSEINDLIQEIGAPSAVNFDTFMSLLSKDFPVESAEEIREAFGVFDKDGNGSISATELKHVLMTMGEKLTQEEVDIMIREADIDGEGHIYYDQFIHMMTATK</sequence>
<comment type="function">
    <text evidence="3">Troponin is the central regulatory protein of striated muscle contraction. Tn consists of three components: Tn-I which is the inhibitor of actomyosin ATPase, Tn-T which contains the binding site for tropomyosin and Tn-C. The binding of calcium to Tn-C abolishes the inhibitory action of Tn on actin filaments.</text>
</comment>
<dbReference type="AlphaFoldDB" id="A0A8J5MLC9"/>
<keyword evidence="6" id="KW-1185">Reference proteome</keyword>
<dbReference type="PROSITE" id="PS00018">
    <property type="entry name" value="EF_HAND_1"/>
    <property type="match status" value="1"/>
</dbReference>
<evidence type="ECO:0000313" key="5">
    <source>
        <dbReference type="EMBL" id="KAG7155674.1"/>
    </source>
</evidence>
<dbReference type="EMBL" id="JAHLQT010041065">
    <property type="protein sequence ID" value="KAG7155674.1"/>
    <property type="molecule type" value="Genomic_DNA"/>
</dbReference>
<feature type="domain" description="EF-hand" evidence="4">
    <location>
        <begin position="158"/>
        <end position="191"/>
    </location>
</feature>
<evidence type="ECO:0000256" key="2">
    <source>
        <dbReference type="ARBA" id="ARBA00022837"/>
    </source>
</evidence>
<evidence type="ECO:0000313" key="6">
    <source>
        <dbReference type="Proteomes" id="UP000747542"/>
    </source>
</evidence>
<dbReference type="GO" id="GO:0005509">
    <property type="term" value="F:calcium ion binding"/>
    <property type="evidence" value="ECO:0007669"/>
    <property type="project" value="InterPro"/>
</dbReference>
<name>A0A8J5MLC9_HOMAM</name>
<organism evidence="5 6">
    <name type="scientific">Homarus americanus</name>
    <name type="common">American lobster</name>
    <dbReference type="NCBI Taxonomy" id="6706"/>
    <lineage>
        <taxon>Eukaryota</taxon>
        <taxon>Metazoa</taxon>
        <taxon>Ecdysozoa</taxon>
        <taxon>Arthropoda</taxon>
        <taxon>Crustacea</taxon>
        <taxon>Multicrustacea</taxon>
        <taxon>Malacostraca</taxon>
        <taxon>Eumalacostraca</taxon>
        <taxon>Eucarida</taxon>
        <taxon>Decapoda</taxon>
        <taxon>Pleocyemata</taxon>
        <taxon>Astacidea</taxon>
        <taxon>Nephropoidea</taxon>
        <taxon>Nephropidae</taxon>
        <taxon>Homarus</taxon>
    </lineage>
</organism>
<dbReference type="InterPro" id="IPR050230">
    <property type="entry name" value="CALM/Myosin/TropC-like"/>
</dbReference>
<protein>
    <submittedName>
        <fullName evidence="5">Calmodulin-like 1</fullName>
    </submittedName>
</protein>
<dbReference type="CDD" id="cd00051">
    <property type="entry name" value="EFh"/>
    <property type="match status" value="1"/>
</dbReference>
<evidence type="ECO:0000259" key="4">
    <source>
        <dbReference type="PROSITE" id="PS50222"/>
    </source>
</evidence>
<dbReference type="Pfam" id="PF13499">
    <property type="entry name" value="EF-hand_7"/>
    <property type="match status" value="1"/>
</dbReference>
<dbReference type="GO" id="GO:0016460">
    <property type="term" value="C:myosin II complex"/>
    <property type="evidence" value="ECO:0007669"/>
    <property type="project" value="TreeGrafter"/>
</dbReference>
<keyword evidence="2" id="KW-0106">Calcium</keyword>
<feature type="domain" description="EF-hand" evidence="4">
    <location>
        <begin position="122"/>
        <end position="157"/>
    </location>
</feature>
<dbReference type="Gene3D" id="1.10.238.10">
    <property type="entry name" value="EF-hand"/>
    <property type="match status" value="2"/>
</dbReference>
<dbReference type="PANTHER" id="PTHR23048:SF0">
    <property type="entry name" value="CALMODULIN LIKE 3"/>
    <property type="match status" value="1"/>
</dbReference>
<evidence type="ECO:0000256" key="3">
    <source>
        <dbReference type="ARBA" id="ARBA00037722"/>
    </source>
</evidence>
<dbReference type="Proteomes" id="UP000747542">
    <property type="component" value="Unassembled WGS sequence"/>
</dbReference>
<dbReference type="InterPro" id="IPR002048">
    <property type="entry name" value="EF_hand_dom"/>
</dbReference>
<comment type="caution">
    <text evidence="5">The sequence shown here is derived from an EMBL/GenBank/DDBJ whole genome shotgun (WGS) entry which is preliminary data.</text>
</comment>
<dbReference type="PANTHER" id="PTHR23048">
    <property type="entry name" value="MYOSIN LIGHT CHAIN 1, 3"/>
    <property type="match status" value="1"/>
</dbReference>
<feature type="non-terminal residue" evidence="5">
    <location>
        <position position="1"/>
    </location>
</feature>
<dbReference type="InterPro" id="IPR011992">
    <property type="entry name" value="EF-hand-dom_pair"/>
</dbReference>
<keyword evidence="1" id="KW-0677">Repeat</keyword>